<gene>
    <name evidence="1" type="primary">gb28714</name>
    <name evidence="1" type="ORF">PR202_gb28714</name>
</gene>
<proteinExistence type="predicted"/>
<dbReference type="Proteomes" id="UP001054889">
    <property type="component" value="Unassembled WGS sequence"/>
</dbReference>
<reference evidence="1" key="2">
    <citation type="submission" date="2021-12" db="EMBL/GenBank/DDBJ databases">
        <title>Resequencing data analysis of finger millet.</title>
        <authorList>
            <person name="Hatakeyama M."/>
            <person name="Aluri S."/>
            <person name="Balachadran M.T."/>
            <person name="Sivarajan S.R."/>
            <person name="Poveda L."/>
            <person name="Shimizu-Inatsugi R."/>
            <person name="Schlapbach R."/>
            <person name="Sreeman S.M."/>
            <person name="Shimizu K.K."/>
        </authorList>
    </citation>
    <scope>NUCLEOTIDE SEQUENCE</scope>
</reference>
<dbReference type="SUPFAM" id="SSF81383">
    <property type="entry name" value="F-box domain"/>
    <property type="match status" value="1"/>
</dbReference>
<dbReference type="AlphaFoldDB" id="A0AAV5FXI5"/>
<dbReference type="PANTHER" id="PTHR44586">
    <property type="entry name" value="F-BOX DOMAIN CONTAINING PROTEIN, EXPRESSED"/>
    <property type="match status" value="1"/>
</dbReference>
<protein>
    <submittedName>
        <fullName evidence="1">Uncharacterized protein</fullName>
    </submittedName>
</protein>
<reference evidence="1" key="1">
    <citation type="journal article" date="2018" name="DNA Res.">
        <title>Multiple hybrid de novo genome assembly of finger millet, an orphan allotetraploid crop.</title>
        <authorList>
            <person name="Hatakeyama M."/>
            <person name="Aluri S."/>
            <person name="Balachadran M.T."/>
            <person name="Sivarajan S.R."/>
            <person name="Patrignani A."/>
            <person name="Gruter S."/>
            <person name="Poveda L."/>
            <person name="Shimizu-Inatsugi R."/>
            <person name="Baeten J."/>
            <person name="Francoijs K.J."/>
            <person name="Nataraja K.N."/>
            <person name="Reddy Y.A.N."/>
            <person name="Phadnis S."/>
            <person name="Ravikumar R.L."/>
            <person name="Schlapbach R."/>
            <person name="Sreeman S.M."/>
            <person name="Shimizu K.K."/>
        </authorList>
    </citation>
    <scope>NUCLEOTIDE SEQUENCE</scope>
</reference>
<sequence length="168" mass="18401">MSKSLSQFFPPSSMEAEMAEVSSNSSGAHLPAGAVERIVDGILDLELFRRPPALQLAGNGSEALPISGTAVHDWSQLHQDLLVGIFSRLELPDLVYSGVVCMPWHLSYLAVRQYGLCSPNQSPYLIYSSRDRGSNTATLHNLSTNKQYHFPLPNPPFRSRFVIGSSQG</sequence>
<evidence type="ECO:0000313" key="2">
    <source>
        <dbReference type="Proteomes" id="UP001054889"/>
    </source>
</evidence>
<organism evidence="1 2">
    <name type="scientific">Eleusine coracana subsp. coracana</name>
    <dbReference type="NCBI Taxonomy" id="191504"/>
    <lineage>
        <taxon>Eukaryota</taxon>
        <taxon>Viridiplantae</taxon>
        <taxon>Streptophyta</taxon>
        <taxon>Embryophyta</taxon>
        <taxon>Tracheophyta</taxon>
        <taxon>Spermatophyta</taxon>
        <taxon>Magnoliopsida</taxon>
        <taxon>Liliopsida</taxon>
        <taxon>Poales</taxon>
        <taxon>Poaceae</taxon>
        <taxon>PACMAD clade</taxon>
        <taxon>Chloridoideae</taxon>
        <taxon>Cynodonteae</taxon>
        <taxon>Eleusininae</taxon>
        <taxon>Eleusine</taxon>
    </lineage>
</organism>
<dbReference type="InterPro" id="IPR036047">
    <property type="entry name" value="F-box-like_dom_sf"/>
</dbReference>
<dbReference type="EMBL" id="BQKI01000098">
    <property type="protein sequence ID" value="GJN39588.1"/>
    <property type="molecule type" value="Genomic_DNA"/>
</dbReference>
<evidence type="ECO:0000313" key="1">
    <source>
        <dbReference type="EMBL" id="GJN39588.1"/>
    </source>
</evidence>
<dbReference type="PANTHER" id="PTHR44586:SF26">
    <property type="entry name" value="F-BOX DOMAIN-CONTAINING PROTEIN"/>
    <property type="match status" value="1"/>
</dbReference>
<comment type="caution">
    <text evidence="1">The sequence shown here is derived from an EMBL/GenBank/DDBJ whole genome shotgun (WGS) entry which is preliminary data.</text>
</comment>
<accession>A0AAV5FXI5</accession>
<keyword evidence="2" id="KW-1185">Reference proteome</keyword>
<dbReference type="Gene3D" id="1.20.1280.50">
    <property type="match status" value="1"/>
</dbReference>
<name>A0AAV5FXI5_ELECO</name>